<comment type="caution">
    <text evidence="1">The sequence shown here is derived from an EMBL/GenBank/DDBJ whole genome shotgun (WGS) entry which is preliminary data.</text>
</comment>
<evidence type="ECO:0008006" key="3">
    <source>
        <dbReference type="Google" id="ProtNLM"/>
    </source>
</evidence>
<dbReference type="EMBL" id="LBYI01000016">
    <property type="protein sequence ID" value="KKR49976.1"/>
    <property type="molecule type" value="Genomic_DNA"/>
</dbReference>
<evidence type="ECO:0000313" key="1">
    <source>
        <dbReference type="EMBL" id="KKR49976.1"/>
    </source>
</evidence>
<sequence length="235" mass="27401">MIDDYSKLKDELKSLYPEDYETKDYDSLFTGASGGIESAEKLIREKKGGNLLQRLKGCSPGNSDWKTFEDVCLDLVKLTFENNEFFEAEAMPQLPNKYVPLDEKGTRKDITIPLVTKKRMDLDKAIIWDEFRSEPYDCKYLIFDAKNYNGPIKDKEIYQMFHYLNPKKGRIGIIFSRKSSVDESGKAALRRIKDDNYIIFVLTDDDVIKWIDCYTRDGSVRTYFRTLLTIYDSSF</sequence>
<dbReference type="AlphaFoldDB" id="A0A0G0RJB4"/>
<gene>
    <name evidence="1" type="ORF">UT84_C0016G0005</name>
</gene>
<protein>
    <recommendedName>
        <fullName evidence="3">Restriction endonuclease type IV Mrr domain-containing protein</fullName>
    </recommendedName>
</protein>
<organism evidence="1 2">
    <name type="scientific">Candidatus Curtissbacteria bacterium GW2011_GWA1_40_16</name>
    <dbReference type="NCBI Taxonomy" id="1618405"/>
    <lineage>
        <taxon>Bacteria</taxon>
        <taxon>Candidatus Curtissiibacteriota</taxon>
    </lineage>
</organism>
<evidence type="ECO:0000313" key="2">
    <source>
        <dbReference type="Proteomes" id="UP000034531"/>
    </source>
</evidence>
<dbReference type="Proteomes" id="UP000034531">
    <property type="component" value="Unassembled WGS sequence"/>
</dbReference>
<proteinExistence type="predicted"/>
<reference evidence="1 2" key="1">
    <citation type="journal article" date="2015" name="Nature">
        <title>rRNA introns, odd ribosomes, and small enigmatic genomes across a large radiation of phyla.</title>
        <authorList>
            <person name="Brown C.T."/>
            <person name="Hug L.A."/>
            <person name="Thomas B.C."/>
            <person name="Sharon I."/>
            <person name="Castelle C.J."/>
            <person name="Singh A."/>
            <person name="Wilkins M.J."/>
            <person name="Williams K.H."/>
            <person name="Banfield J.F."/>
        </authorList>
    </citation>
    <scope>NUCLEOTIDE SEQUENCE [LARGE SCALE GENOMIC DNA]</scope>
</reference>
<name>A0A0G0RJB4_9BACT</name>
<accession>A0A0G0RJB4</accession>